<evidence type="ECO:0000313" key="3">
    <source>
        <dbReference type="EMBL" id="CAE0701922.1"/>
    </source>
</evidence>
<feature type="region of interest" description="Disordered" evidence="1">
    <location>
        <begin position="1"/>
        <end position="21"/>
    </location>
</feature>
<sequence>MASAFGAKPLPKRLQTATRHDEWDDVEVPAFVTPSFYKPPPPPLPKEKPAKPLTKSQRAMAKARAANMGVAYGKPRKKVKKAPVVASPPRTVNTPVKSVTLEASSPAKSAVSFNSSALKSQAVTRGTLPVSVHEDIVFGCPEELRKGYYLKEDGWFPRGLLYRDWARLTPLDGGSIDLSDRCLNDGDLALFGQLQLTVDQRRKSLSDRSGGGYVQSLCLKKNTNISYKGIEAWPAFEQLTALDVSDCPLFCDRACEHLRRHTKSLTSLDVSGTQVGDDGVHSVLAGLKYLKKLYLRRLKHLKDAGITNIAEVLKRKKTLRVLDFRETPNFRNDALLQLLADGGGHLSELYLGKCKQVDALALLGLRREMGSLNLRKLDISYLSKLRGGTTLLAGFASSCAYLVELRLSHLHECVDDDALLGFVEACTGTIPPLEIVDLAANYNVSSRGLGPFLDKVKETIKVLDVSLCNKLDDKFGEALANCLQLDEVVMVDSPLLGDRGLTSWAKGPPPKIDKYGKVIPVLERTWRPGEPEPKRIRLKLKALTMQAAFSGTVDVSARCRVPRYAEPGLRNLFRKCGKFLERLDLDGAPRVNDDCIKTIAKLCPALKQLGLDGCTAVTDEGMVEIGRGCHKLERLRAAGCGGDYTGLSDKTAQALGLGCPCLKFLDVSRCAFTREGLRALAAGCRKLEVLKFYGCYDVEDEGIDAILTFCTCLKVLNVGSCDLVSDACLAHVQNARELRTLDARRVNKGKGFRAKSLKRCAVLLPYAKTTSDGLAPVEKGVERLVQYQERARIAYDKCRKIQARVRRNIAVAAALKAKKRREKERLFMAALMCIQRCIRQRRAELNYRAMLKEKYRKEAWDAAEAAKEFLLELEIARQLLERQRVAHLEDLVIKFKKRGRALAFVRFHHNRDEARWLEECWVILQSCIRCALGKMLWRRQRRAAIIIESCCRIPLARIKFAKRHREYRQEQVRKAAQAKMAEIKAVNAMRRQQARAKKEKKIKEQKKIERRKELEDIMASVARKDLTPYEREKRHRRDMAWRIQTFAARPYIERQLLKRNNAATSIERGFRAHLARDMVKRYRRRQKKIIEAWERFGHPNTVVKITEKRRIAAELLAEQAAQEILRRSMAQLKLKRFVRTRLARNRAAKYWLKHRENRHATTIQRRFRMRATQKAVVAMNKAYNRACFRIAMLWSKRKARIRYKAIQRDMEARKEEEALKHKQELMRRKNFRTVKKCFESGRERAAIKVQKKWRENRIESNKRARRCAEAGEALHLKRLEFAMAEKAKEAKALHARALYHGKLFAMKAAKRAADGARKAARDIFNAAAGISEEDIIRRGYELPEVKKDSAVERIFDAVWKGETQPRQKRKEADEQMESSILNLQSRSLAPRGIVDFQITVGRTELTTMNEKMDQAKNMRQPVWERIKKDLSTNKSKIYIWVLMGSGQRVLTSFTVRRAPPNHKNKAANESRVFGAFISGTVIRGHESLGMEVHADAGIFRGESAPPIDALNVSRNDKEAASYKKLGWEEVTPAINSCGDQKLGKFHIVVHRKKFHKRVVLNVLTLGLLKREKWWTNEQKLIDMIEVYALPVDAIHKLRETFDNLNYGANDRIETRDWLESLGEQKEPMPLYMKWLLELVETESLSGAHITFGEYVGSVCYLCMFDMIGMLRWLFKSVTGRESCFLEKTDYDLLTKGLMMTNPLPYRSEDIDQLYKAYSSDRGEVYFEDWVKIAERLPMLLFALLRFQASVMKDNLGEPFWFKKKGDFDKLRTKLGVERANLLE</sequence>
<dbReference type="PANTHER" id="PTHR13318">
    <property type="entry name" value="PARTNER OF PAIRED, ISOFORM B-RELATED"/>
    <property type="match status" value="1"/>
</dbReference>
<evidence type="ECO:0000256" key="1">
    <source>
        <dbReference type="SAM" id="MobiDB-lite"/>
    </source>
</evidence>
<dbReference type="Pfam" id="PF25372">
    <property type="entry name" value="DUF7885"/>
    <property type="match status" value="1"/>
</dbReference>
<reference evidence="3" key="1">
    <citation type="submission" date="2021-01" db="EMBL/GenBank/DDBJ databases">
        <authorList>
            <person name="Corre E."/>
            <person name="Pelletier E."/>
            <person name="Niang G."/>
            <person name="Scheremetjew M."/>
            <person name="Finn R."/>
            <person name="Kale V."/>
            <person name="Holt S."/>
            <person name="Cochrane G."/>
            <person name="Meng A."/>
            <person name="Brown T."/>
            <person name="Cohen L."/>
        </authorList>
    </citation>
    <scope>NUCLEOTIDE SEQUENCE</scope>
    <source>
        <strain evidence="3">CCMP1756</strain>
    </source>
</reference>
<dbReference type="PROSITE" id="PS50096">
    <property type="entry name" value="IQ"/>
    <property type="match status" value="2"/>
</dbReference>
<dbReference type="Pfam" id="PF13516">
    <property type="entry name" value="LRR_6"/>
    <property type="match status" value="1"/>
</dbReference>
<evidence type="ECO:0000259" key="2">
    <source>
        <dbReference type="Pfam" id="PF25372"/>
    </source>
</evidence>
<proteinExistence type="predicted"/>
<gene>
    <name evidence="3" type="ORF">PCAL00307_LOCUS17358</name>
</gene>
<dbReference type="EMBL" id="HBIW01020187">
    <property type="protein sequence ID" value="CAE0701922.1"/>
    <property type="molecule type" value="Transcribed_RNA"/>
</dbReference>
<organism evidence="3">
    <name type="scientific">Pelagomonas calceolata</name>
    <dbReference type="NCBI Taxonomy" id="35677"/>
    <lineage>
        <taxon>Eukaryota</taxon>
        <taxon>Sar</taxon>
        <taxon>Stramenopiles</taxon>
        <taxon>Ochrophyta</taxon>
        <taxon>Pelagophyceae</taxon>
        <taxon>Pelagomonadales</taxon>
        <taxon>Pelagomonadaceae</taxon>
        <taxon>Pelagomonas</taxon>
    </lineage>
</organism>
<accession>A0A7S4A2Y8</accession>
<dbReference type="SMART" id="SM00368">
    <property type="entry name" value="LRR_RI"/>
    <property type="match status" value="3"/>
</dbReference>
<dbReference type="InterPro" id="IPR001611">
    <property type="entry name" value="Leu-rich_rpt"/>
</dbReference>
<dbReference type="SUPFAM" id="SSF52047">
    <property type="entry name" value="RNI-like"/>
    <property type="match status" value="2"/>
</dbReference>
<name>A0A7S4A2Y8_9STRA</name>
<feature type="region of interest" description="Disordered" evidence="1">
    <location>
        <begin position="34"/>
        <end position="59"/>
    </location>
</feature>
<dbReference type="InterPro" id="IPR006553">
    <property type="entry name" value="Leu-rich_rpt_Cys-con_subtyp"/>
</dbReference>
<protein>
    <recommendedName>
        <fullName evidence="2">F-box/LRR-repeat protein 15-like leucin rich repeat domain-containing protein</fullName>
    </recommendedName>
</protein>
<dbReference type="InterPro" id="IPR057207">
    <property type="entry name" value="FBXL15_LRR"/>
</dbReference>
<dbReference type="InterPro" id="IPR032675">
    <property type="entry name" value="LRR_dom_sf"/>
</dbReference>
<dbReference type="GO" id="GO:0019005">
    <property type="term" value="C:SCF ubiquitin ligase complex"/>
    <property type="evidence" value="ECO:0007669"/>
    <property type="project" value="TreeGrafter"/>
</dbReference>
<dbReference type="GO" id="GO:0031146">
    <property type="term" value="P:SCF-dependent proteasomal ubiquitin-dependent protein catabolic process"/>
    <property type="evidence" value="ECO:0007669"/>
    <property type="project" value="TreeGrafter"/>
</dbReference>
<dbReference type="SMART" id="SM00367">
    <property type="entry name" value="LRR_CC"/>
    <property type="match status" value="11"/>
</dbReference>
<dbReference type="Gene3D" id="3.80.10.10">
    <property type="entry name" value="Ribonuclease Inhibitor"/>
    <property type="match status" value="3"/>
</dbReference>
<feature type="domain" description="F-box/LRR-repeat protein 15-like leucin rich repeat" evidence="2">
    <location>
        <begin position="237"/>
        <end position="385"/>
    </location>
</feature>